<evidence type="ECO:0000256" key="1">
    <source>
        <dbReference type="ARBA" id="ARBA00038158"/>
    </source>
</evidence>
<gene>
    <name evidence="3" type="ORF">B0T14DRAFT_518136</name>
</gene>
<sequence length="330" mass="37040">MADIDPPALEPDAAENFTDDSDGDSALGVSVKDALTSLRSSVLAYQKENGRTYHALSSGKYVLPNDEPEKERLDLVHYIWTLTTDGKSVLCPKDEKAKRVLDVGTGTGIWAIEFADLHPEAEVIGVDLSPIQPTFVPPNCSFECDDVEKDWTWSTPFDLIYARAMIASFSDWEGFIQKAYDNLEPGGYLELHDHSFPIRCDDDTMPDGTPILKWAKLLIEATDKISRPCAVAHKFKDMMEAVGFVDVQEKVFKWPTNPWPKDKRAKELGMWAEAASLAGVEAMTLALFTRVLGWKPEETAVFSAQVRNDMRNRNIHGYWAVYTVYGRKPE</sequence>
<keyword evidence="3" id="KW-0489">Methyltransferase</keyword>
<keyword evidence="4" id="KW-1185">Reference proteome</keyword>
<dbReference type="Gene3D" id="3.40.50.150">
    <property type="entry name" value="Vaccinia Virus protein VP39"/>
    <property type="match status" value="1"/>
</dbReference>
<evidence type="ECO:0000256" key="2">
    <source>
        <dbReference type="SAM" id="MobiDB-lite"/>
    </source>
</evidence>
<protein>
    <submittedName>
        <fullName evidence="3">S-adenosyl-L-methionine-dependent methyltransferase</fullName>
    </submittedName>
</protein>
<organism evidence="3 4">
    <name type="scientific">Immersiella caudata</name>
    <dbReference type="NCBI Taxonomy" id="314043"/>
    <lineage>
        <taxon>Eukaryota</taxon>
        <taxon>Fungi</taxon>
        <taxon>Dikarya</taxon>
        <taxon>Ascomycota</taxon>
        <taxon>Pezizomycotina</taxon>
        <taxon>Sordariomycetes</taxon>
        <taxon>Sordariomycetidae</taxon>
        <taxon>Sordariales</taxon>
        <taxon>Lasiosphaeriaceae</taxon>
        <taxon>Immersiella</taxon>
    </lineage>
</organism>
<dbReference type="CDD" id="cd02440">
    <property type="entry name" value="AdoMet_MTases"/>
    <property type="match status" value="1"/>
</dbReference>
<dbReference type="AlphaFoldDB" id="A0AA39WNU8"/>
<dbReference type="InterPro" id="IPR029063">
    <property type="entry name" value="SAM-dependent_MTases_sf"/>
</dbReference>
<feature type="region of interest" description="Disordered" evidence="2">
    <location>
        <begin position="1"/>
        <end position="24"/>
    </location>
</feature>
<name>A0AA39WNU8_9PEZI</name>
<dbReference type="GO" id="GO:0008168">
    <property type="term" value="F:methyltransferase activity"/>
    <property type="evidence" value="ECO:0007669"/>
    <property type="project" value="UniProtKB-KW"/>
</dbReference>
<dbReference type="PANTHER" id="PTHR43591:SF31">
    <property type="entry name" value="LAEA-LIKE, PUTATIVE (AFU_ORTHOLOGUE AFUA_8G01930)-RELATED"/>
    <property type="match status" value="1"/>
</dbReference>
<dbReference type="SUPFAM" id="SSF53335">
    <property type="entry name" value="S-adenosyl-L-methionine-dependent methyltransferases"/>
    <property type="match status" value="1"/>
</dbReference>
<comment type="caution">
    <text evidence="3">The sequence shown here is derived from an EMBL/GenBank/DDBJ whole genome shotgun (WGS) entry which is preliminary data.</text>
</comment>
<proteinExistence type="inferred from homology"/>
<dbReference type="Pfam" id="PF13489">
    <property type="entry name" value="Methyltransf_23"/>
    <property type="match status" value="1"/>
</dbReference>
<keyword evidence="3" id="KW-0808">Transferase</keyword>
<comment type="similarity">
    <text evidence="1">Belongs to the methyltransferase superfamily. LaeA methyltransferase family.</text>
</comment>
<evidence type="ECO:0000313" key="4">
    <source>
        <dbReference type="Proteomes" id="UP001175000"/>
    </source>
</evidence>
<reference evidence="3" key="1">
    <citation type="submission" date="2023-06" db="EMBL/GenBank/DDBJ databases">
        <title>Genome-scale phylogeny and comparative genomics of the fungal order Sordariales.</title>
        <authorList>
            <consortium name="Lawrence Berkeley National Laboratory"/>
            <person name="Hensen N."/>
            <person name="Bonometti L."/>
            <person name="Westerberg I."/>
            <person name="Brannstrom I.O."/>
            <person name="Guillou S."/>
            <person name="Cros-Aarteil S."/>
            <person name="Calhoun S."/>
            <person name="Haridas S."/>
            <person name="Kuo A."/>
            <person name="Mondo S."/>
            <person name="Pangilinan J."/>
            <person name="Riley R."/>
            <person name="Labutti K."/>
            <person name="Andreopoulos B."/>
            <person name="Lipzen A."/>
            <person name="Chen C."/>
            <person name="Yanf M."/>
            <person name="Daum C."/>
            <person name="Ng V."/>
            <person name="Clum A."/>
            <person name="Steindorff A."/>
            <person name="Ohm R."/>
            <person name="Martin F."/>
            <person name="Silar P."/>
            <person name="Natvig D."/>
            <person name="Lalanne C."/>
            <person name="Gautier V."/>
            <person name="Ament-Velasquez S.L."/>
            <person name="Kruys A."/>
            <person name="Hutchinson M.I."/>
            <person name="Powell A.J."/>
            <person name="Barry K."/>
            <person name="Miller A.N."/>
            <person name="Grigoriev I.V."/>
            <person name="Debuchy R."/>
            <person name="Gladieux P."/>
            <person name="Thoren M.H."/>
            <person name="Johannesson H."/>
        </authorList>
    </citation>
    <scope>NUCLEOTIDE SEQUENCE</scope>
    <source>
        <strain evidence="3">CBS 606.72</strain>
    </source>
</reference>
<evidence type="ECO:0000313" key="3">
    <source>
        <dbReference type="EMBL" id="KAK0618849.1"/>
    </source>
</evidence>
<accession>A0AA39WNU8</accession>
<dbReference type="GO" id="GO:0032259">
    <property type="term" value="P:methylation"/>
    <property type="evidence" value="ECO:0007669"/>
    <property type="project" value="UniProtKB-KW"/>
</dbReference>
<dbReference type="PANTHER" id="PTHR43591">
    <property type="entry name" value="METHYLTRANSFERASE"/>
    <property type="match status" value="1"/>
</dbReference>
<dbReference type="Proteomes" id="UP001175000">
    <property type="component" value="Unassembled WGS sequence"/>
</dbReference>
<dbReference type="EMBL" id="JAULSU010000004">
    <property type="protein sequence ID" value="KAK0618849.1"/>
    <property type="molecule type" value="Genomic_DNA"/>
</dbReference>